<dbReference type="AlphaFoldDB" id="A0A816V7R6"/>
<organism evidence="1 3">
    <name type="scientific">Rotaria magnacalcarata</name>
    <dbReference type="NCBI Taxonomy" id="392030"/>
    <lineage>
        <taxon>Eukaryota</taxon>
        <taxon>Metazoa</taxon>
        <taxon>Spiralia</taxon>
        <taxon>Gnathifera</taxon>
        <taxon>Rotifera</taxon>
        <taxon>Eurotatoria</taxon>
        <taxon>Bdelloidea</taxon>
        <taxon>Philodinida</taxon>
        <taxon>Philodinidae</taxon>
        <taxon>Rotaria</taxon>
    </lineage>
</organism>
<evidence type="ECO:0000313" key="1">
    <source>
        <dbReference type="EMBL" id="CAF2118035.1"/>
    </source>
</evidence>
<dbReference type="Proteomes" id="UP000663887">
    <property type="component" value="Unassembled WGS sequence"/>
</dbReference>
<reference evidence="1" key="1">
    <citation type="submission" date="2021-02" db="EMBL/GenBank/DDBJ databases">
        <authorList>
            <person name="Nowell W R."/>
        </authorList>
    </citation>
    <scope>NUCLEOTIDE SEQUENCE</scope>
</reference>
<proteinExistence type="predicted"/>
<comment type="caution">
    <text evidence="1">The sequence shown here is derived from an EMBL/GenBank/DDBJ whole genome shotgun (WGS) entry which is preliminary data.</text>
</comment>
<evidence type="ECO:0000313" key="3">
    <source>
        <dbReference type="Proteomes" id="UP000663856"/>
    </source>
</evidence>
<accession>A0A816V7R6</accession>
<name>A0A816V7R6_9BILA</name>
<dbReference type="EMBL" id="CAJNRF010010177">
    <property type="protein sequence ID" value="CAF2118035.1"/>
    <property type="molecule type" value="Genomic_DNA"/>
</dbReference>
<dbReference type="EMBL" id="CAJNRG010010767">
    <property type="protein sequence ID" value="CAF2125786.1"/>
    <property type="molecule type" value="Genomic_DNA"/>
</dbReference>
<protein>
    <submittedName>
        <fullName evidence="1">Uncharacterized protein</fullName>
    </submittedName>
</protein>
<dbReference type="Proteomes" id="UP000663856">
    <property type="component" value="Unassembled WGS sequence"/>
</dbReference>
<gene>
    <name evidence="1" type="ORF">WKI299_LOCUS23787</name>
    <name evidence="2" type="ORF">XDN619_LOCUS23727</name>
</gene>
<evidence type="ECO:0000313" key="2">
    <source>
        <dbReference type="EMBL" id="CAF2125786.1"/>
    </source>
</evidence>
<sequence length="70" mass="7697">MAINEDEVFPGVKSDPVTKQELDDALLTVNNRLQTVEGGLQAVGTRLQSVETTLKGVDNKLDLLLKKFNQ</sequence>